<dbReference type="AlphaFoldDB" id="Q16MW2"/>
<name>Q16MW2_AEDAE</name>
<dbReference type="PaxDb" id="7159-AAEL012173-PA"/>
<dbReference type="EMBL" id="CH477847">
    <property type="protein sequence ID" value="EAT35682.1"/>
    <property type="molecule type" value="Genomic_DNA"/>
</dbReference>
<proteinExistence type="predicted"/>
<evidence type="ECO:0000313" key="1">
    <source>
        <dbReference type="EMBL" id="EAT35682.1"/>
    </source>
</evidence>
<protein>
    <submittedName>
        <fullName evidence="1">AAEL012173-PA</fullName>
    </submittedName>
</protein>
<organism evidence="1 2">
    <name type="scientific">Aedes aegypti</name>
    <name type="common">Yellowfever mosquito</name>
    <name type="synonym">Culex aegypti</name>
    <dbReference type="NCBI Taxonomy" id="7159"/>
    <lineage>
        <taxon>Eukaryota</taxon>
        <taxon>Metazoa</taxon>
        <taxon>Ecdysozoa</taxon>
        <taxon>Arthropoda</taxon>
        <taxon>Hexapoda</taxon>
        <taxon>Insecta</taxon>
        <taxon>Pterygota</taxon>
        <taxon>Neoptera</taxon>
        <taxon>Endopterygota</taxon>
        <taxon>Diptera</taxon>
        <taxon>Nematocera</taxon>
        <taxon>Culicoidea</taxon>
        <taxon>Culicidae</taxon>
        <taxon>Culicinae</taxon>
        <taxon>Aedini</taxon>
        <taxon>Aedes</taxon>
        <taxon>Stegomyia</taxon>
    </lineage>
</organism>
<accession>Q16MW2</accession>
<dbReference type="HOGENOM" id="CLU_3015989_0_0_1"/>
<evidence type="ECO:0000313" key="2">
    <source>
        <dbReference type="Proteomes" id="UP000682892"/>
    </source>
</evidence>
<reference evidence="1" key="1">
    <citation type="submission" date="2005-10" db="EMBL/GenBank/DDBJ databases">
        <authorList>
            <person name="Loftus B.J."/>
            <person name="Nene V.M."/>
            <person name="Hannick L.I."/>
            <person name="Bidwell S."/>
            <person name="Haas B."/>
            <person name="Amedeo P."/>
            <person name="Orvis J."/>
            <person name="Wortman J.R."/>
            <person name="White O.R."/>
            <person name="Salzberg S."/>
            <person name="Shumway M."/>
            <person name="Koo H."/>
            <person name="Zhao Y."/>
            <person name="Holmes M."/>
            <person name="Miller J."/>
            <person name="Schatz M."/>
            <person name="Pop M."/>
            <person name="Pai G."/>
            <person name="Utterback T."/>
            <person name="Rogers Y.-H."/>
            <person name="Kravitz S."/>
            <person name="Fraser C.M."/>
        </authorList>
    </citation>
    <scope>NUCLEOTIDE SEQUENCE</scope>
    <source>
        <strain evidence="1">Liverpool</strain>
    </source>
</reference>
<dbReference type="Proteomes" id="UP000682892">
    <property type="component" value="Chromosome 2"/>
</dbReference>
<sequence length="56" mass="6498">MISDRSVSGWKKLVDIELETAENDDVRAQFETPNRTGVEWSGDYVHQAMIKWKCNI</sequence>
<gene>
    <name evidence="1" type="ORF">AaeL_AAEL012173</name>
</gene>
<reference evidence="1" key="3">
    <citation type="submission" date="2012-09" db="EMBL/GenBank/DDBJ databases">
        <authorList>
            <consortium name="VectorBase"/>
        </authorList>
    </citation>
    <scope>NUCLEOTIDE SEQUENCE</scope>
    <source>
        <strain evidence="1">Liverpool</strain>
    </source>
</reference>
<reference evidence="1" key="2">
    <citation type="journal article" date="2007" name="Science">
        <title>Genome sequence of Aedes aegypti, a major arbovirus vector.</title>
        <authorList>
            <person name="Nene V."/>
            <person name="Wortman J.R."/>
            <person name="Lawson D."/>
            <person name="Haas B."/>
            <person name="Kodira C."/>
            <person name="Tu Z.J."/>
            <person name="Loftus B."/>
            <person name="Xi Z."/>
            <person name="Megy K."/>
            <person name="Grabherr M."/>
            <person name="Ren Q."/>
            <person name="Zdobnov E.M."/>
            <person name="Lobo N.F."/>
            <person name="Campbell K.S."/>
            <person name="Brown S.E."/>
            <person name="Bonaldo M.F."/>
            <person name="Zhu J."/>
            <person name="Sinkins S.P."/>
            <person name="Hogenkamp D.G."/>
            <person name="Amedeo P."/>
            <person name="Arensburger P."/>
            <person name="Atkinson P.W."/>
            <person name="Bidwell S."/>
            <person name="Biedler J."/>
            <person name="Birney E."/>
            <person name="Bruggner R.V."/>
            <person name="Costas J."/>
            <person name="Coy M.R."/>
            <person name="Crabtree J."/>
            <person name="Crawford M."/>
            <person name="Debruyn B."/>
            <person name="Decaprio D."/>
            <person name="Eiglmeier K."/>
            <person name="Eisenstadt E."/>
            <person name="El-Dorry H."/>
            <person name="Gelbart W.M."/>
            <person name="Gomes S.L."/>
            <person name="Hammond M."/>
            <person name="Hannick L.I."/>
            <person name="Hogan J.R."/>
            <person name="Holmes M.H."/>
            <person name="Jaffe D."/>
            <person name="Johnston J.S."/>
            <person name="Kennedy R.C."/>
            <person name="Koo H."/>
            <person name="Kravitz S."/>
            <person name="Kriventseva E.V."/>
            <person name="Kulp D."/>
            <person name="Labutti K."/>
            <person name="Lee E."/>
            <person name="Li S."/>
            <person name="Lovin D.D."/>
            <person name="Mao C."/>
            <person name="Mauceli E."/>
            <person name="Menck C.F."/>
            <person name="Miller J.R."/>
            <person name="Montgomery P."/>
            <person name="Mori A."/>
            <person name="Nascimento A.L."/>
            <person name="Naveira H.F."/>
            <person name="Nusbaum C."/>
            <person name="O'leary S."/>
            <person name="Orvis J."/>
            <person name="Pertea M."/>
            <person name="Quesneville H."/>
            <person name="Reidenbach K.R."/>
            <person name="Rogers Y.H."/>
            <person name="Roth C.W."/>
            <person name="Schneider J.R."/>
            <person name="Schatz M."/>
            <person name="Shumway M."/>
            <person name="Stanke M."/>
            <person name="Stinson E.O."/>
            <person name="Tubio J.M."/>
            <person name="Vanzee J.P."/>
            <person name="Verjovski-Almeida S."/>
            <person name="Werner D."/>
            <person name="White O."/>
            <person name="Wyder S."/>
            <person name="Zeng Q."/>
            <person name="Zhao Q."/>
            <person name="Zhao Y."/>
            <person name="Hill C.A."/>
            <person name="Raikhel A.S."/>
            <person name="Soares M.B."/>
            <person name="Knudson D.L."/>
            <person name="Lee N.H."/>
            <person name="Galagan J."/>
            <person name="Salzberg S.L."/>
            <person name="Paulsen I.T."/>
            <person name="Dimopoulos G."/>
            <person name="Collins F.H."/>
            <person name="Birren B."/>
            <person name="Fraser-Liggett C.M."/>
            <person name="Severson D.W."/>
        </authorList>
    </citation>
    <scope>NUCLEOTIDE SEQUENCE [LARGE SCALE GENOMIC DNA]</scope>
    <source>
        <strain evidence="1">Liverpool</strain>
    </source>
</reference>